<feature type="transmembrane region" description="Helical" evidence="2">
    <location>
        <begin position="95"/>
        <end position="122"/>
    </location>
</feature>
<keyword evidence="2" id="KW-0812">Transmembrane</keyword>
<organism evidence="3 4">
    <name type="scientific">Brachionus plicatilis</name>
    <name type="common">Marine rotifer</name>
    <name type="synonym">Brachionus muelleri</name>
    <dbReference type="NCBI Taxonomy" id="10195"/>
    <lineage>
        <taxon>Eukaryota</taxon>
        <taxon>Metazoa</taxon>
        <taxon>Spiralia</taxon>
        <taxon>Gnathifera</taxon>
        <taxon>Rotifera</taxon>
        <taxon>Eurotatoria</taxon>
        <taxon>Monogononta</taxon>
        <taxon>Pseudotrocha</taxon>
        <taxon>Ploima</taxon>
        <taxon>Brachionidae</taxon>
        <taxon>Brachionus</taxon>
    </lineage>
</organism>
<gene>
    <name evidence="3" type="ORF">BpHYR1_034066</name>
</gene>
<evidence type="ECO:0000313" key="3">
    <source>
        <dbReference type="EMBL" id="RNA19801.1"/>
    </source>
</evidence>
<feature type="transmembrane region" description="Helical" evidence="2">
    <location>
        <begin position="210"/>
        <end position="233"/>
    </location>
</feature>
<evidence type="ECO:0000256" key="2">
    <source>
        <dbReference type="SAM" id="Phobius"/>
    </source>
</evidence>
<dbReference type="OrthoDB" id="10529922at2759"/>
<keyword evidence="2" id="KW-1133">Transmembrane helix</keyword>
<protein>
    <submittedName>
        <fullName evidence="3">Uncharacterized protein</fullName>
    </submittedName>
</protein>
<feature type="compositionally biased region" description="Polar residues" evidence="1">
    <location>
        <begin position="1"/>
        <end position="17"/>
    </location>
</feature>
<accession>A0A3M7R8P6</accession>
<comment type="caution">
    <text evidence="3">The sequence shown here is derived from an EMBL/GenBank/DDBJ whole genome shotgun (WGS) entry which is preliminary data.</text>
</comment>
<evidence type="ECO:0000313" key="4">
    <source>
        <dbReference type="Proteomes" id="UP000276133"/>
    </source>
</evidence>
<dbReference type="AlphaFoldDB" id="A0A3M7R8P6"/>
<dbReference type="Proteomes" id="UP000276133">
    <property type="component" value="Unassembled WGS sequence"/>
</dbReference>
<feature type="region of interest" description="Disordered" evidence="1">
    <location>
        <begin position="1"/>
        <end position="37"/>
    </location>
</feature>
<reference evidence="3 4" key="1">
    <citation type="journal article" date="2018" name="Sci. Rep.">
        <title>Genomic signatures of local adaptation to the degree of environmental predictability in rotifers.</title>
        <authorList>
            <person name="Franch-Gras L."/>
            <person name="Hahn C."/>
            <person name="Garcia-Roger E.M."/>
            <person name="Carmona M.J."/>
            <person name="Serra M."/>
            <person name="Gomez A."/>
        </authorList>
    </citation>
    <scope>NUCLEOTIDE SEQUENCE [LARGE SCALE GENOMIC DNA]</scope>
    <source>
        <strain evidence="3">HYR1</strain>
    </source>
</reference>
<feature type="transmembrane region" description="Helical" evidence="2">
    <location>
        <begin position="134"/>
        <end position="155"/>
    </location>
</feature>
<proteinExistence type="predicted"/>
<dbReference type="EMBL" id="REGN01003974">
    <property type="protein sequence ID" value="RNA19801.1"/>
    <property type="molecule type" value="Genomic_DNA"/>
</dbReference>
<keyword evidence="2" id="KW-0472">Membrane</keyword>
<feature type="compositionally biased region" description="Polar residues" evidence="1">
    <location>
        <begin position="25"/>
        <end position="37"/>
    </location>
</feature>
<keyword evidence="4" id="KW-1185">Reference proteome</keyword>
<sequence length="270" mass="30180">MNQSQDLITLDDNLSSTTPPPNYPNAFSSNRQNPNQAVYSTGLNQNIPPVFQNTNLPQAQSQYQQPIQYQSGIPVVDIDKLPLSMKRNFHIQNNYPTGFVVFHSLSLLLFALLMIATEIIILNISSNKDLNNQIGGGLYSGGFLILTVFLNLLSISCRNFCMIISSVLLHLLSLSLTFIMTVVLHAIAIGDSDCTFDQEECLSNRLFICGIIQIGLGLVVVIMCLFYSIFIQIRVVGGCSRKSQNSRQFVPILPNPQYNYSNPNYSYQRQ</sequence>
<name>A0A3M7R8P6_BRAPC</name>
<evidence type="ECO:0000256" key="1">
    <source>
        <dbReference type="SAM" id="MobiDB-lite"/>
    </source>
</evidence>
<feature type="transmembrane region" description="Helical" evidence="2">
    <location>
        <begin position="167"/>
        <end position="190"/>
    </location>
</feature>